<evidence type="ECO:0000313" key="2">
    <source>
        <dbReference type="EMBL" id="NFA42800.1"/>
    </source>
</evidence>
<accession>A0A6M0SND7</accession>
<dbReference type="Gene3D" id="1.10.10.60">
    <property type="entry name" value="Homeodomain-like"/>
    <property type="match status" value="1"/>
</dbReference>
<feature type="domain" description="Transposase IS30-like HTH" evidence="1">
    <location>
        <begin position="3"/>
        <end position="45"/>
    </location>
</feature>
<evidence type="ECO:0000313" key="3">
    <source>
        <dbReference type="Proteomes" id="UP000472355"/>
    </source>
</evidence>
<dbReference type="InterPro" id="IPR025246">
    <property type="entry name" value="IS30-like_HTH"/>
</dbReference>
<name>A0A6M0SND7_CLOBO</name>
<protein>
    <submittedName>
        <fullName evidence="2">IS30 family transposase</fullName>
    </submittedName>
</protein>
<dbReference type="Proteomes" id="UP000472355">
    <property type="component" value="Unassembled WGS sequence"/>
</dbReference>
<organism evidence="2 3">
    <name type="scientific">Clostridium botulinum</name>
    <dbReference type="NCBI Taxonomy" id="1491"/>
    <lineage>
        <taxon>Bacteria</taxon>
        <taxon>Bacillati</taxon>
        <taxon>Bacillota</taxon>
        <taxon>Clostridia</taxon>
        <taxon>Eubacteriales</taxon>
        <taxon>Clostridiaceae</taxon>
        <taxon>Clostridium</taxon>
    </lineage>
</organism>
<evidence type="ECO:0000259" key="1">
    <source>
        <dbReference type="Pfam" id="PF13936"/>
    </source>
</evidence>
<proteinExistence type="predicted"/>
<feature type="non-terminal residue" evidence="2">
    <location>
        <position position="45"/>
    </location>
</feature>
<reference evidence="2 3" key="1">
    <citation type="submission" date="2019-02" db="EMBL/GenBank/DDBJ databases">
        <title>Genome sequencing of Clostridium botulinum clinical isolates.</title>
        <authorList>
            <person name="Brunt J."/>
            <person name="Van Vliet A.H.M."/>
            <person name="Stringer S.C."/>
            <person name="Grant K.A."/>
            <person name="Carter A.C."/>
            <person name="Peck M.W."/>
        </authorList>
    </citation>
    <scope>NUCLEOTIDE SEQUENCE [LARGE SCALE GENOMIC DNA]</scope>
    <source>
        <strain evidence="2 3">H113700579</strain>
    </source>
</reference>
<dbReference type="Pfam" id="PF13936">
    <property type="entry name" value="HTH_38"/>
    <property type="match status" value="1"/>
</dbReference>
<sequence length="45" mass="5457">MNYNHLTTFERARIETLYKFGYSRRHIANLIGRHYSTVARELSRN</sequence>
<gene>
    <name evidence="2" type="ORF">EXM65_09500</name>
</gene>
<dbReference type="AlphaFoldDB" id="A0A6M0SND7"/>
<comment type="caution">
    <text evidence="2">The sequence shown here is derived from an EMBL/GenBank/DDBJ whole genome shotgun (WGS) entry which is preliminary data.</text>
</comment>
<dbReference type="EMBL" id="SGKU01000022">
    <property type="protein sequence ID" value="NFA42800.1"/>
    <property type="molecule type" value="Genomic_DNA"/>
</dbReference>